<dbReference type="InterPro" id="IPR026341">
    <property type="entry name" value="T9SS_type_B"/>
</dbReference>
<evidence type="ECO:0000256" key="8">
    <source>
        <dbReference type="ARBA" id="ARBA00022825"/>
    </source>
</evidence>
<comment type="subcellular location">
    <subcellularLocation>
        <location evidence="1">Secreted</location>
        <location evidence="1">Extracellular space</location>
        <location evidence="1">Extracellular matrix</location>
    </subcellularLocation>
</comment>
<evidence type="ECO:0008006" key="14">
    <source>
        <dbReference type="Google" id="ProtNLM"/>
    </source>
</evidence>
<evidence type="ECO:0000256" key="10">
    <source>
        <dbReference type="ARBA" id="ARBA00022837"/>
    </source>
</evidence>
<keyword evidence="3" id="KW-0964">Secreted</keyword>
<accession>A0ABN1MSM9</accession>
<keyword evidence="6" id="KW-0479">Metal-binding</keyword>
<keyword evidence="10" id="KW-0106">Calcium</keyword>
<dbReference type="Pfam" id="PF21471">
    <property type="entry name" value="Reelin_subrepeat-B"/>
    <property type="match status" value="1"/>
</dbReference>
<keyword evidence="7" id="KW-0378">Hydrolase</keyword>
<keyword evidence="5" id="KW-0645">Protease</keyword>
<evidence type="ECO:0000256" key="4">
    <source>
        <dbReference type="ARBA" id="ARBA00022530"/>
    </source>
</evidence>
<dbReference type="PANTHER" id="PTHR11841:SF1">
    <property type="entry name" value="REELIN"/>
    <property type="match status" value="1"/>
</dbReference>
<dbReference type="Pfam" id="PF13585">
    <property type="entry name" value="CHU_C"/>
    <property type="match status" value="1"/>
</dbReference>
<sequence>MLLRIFVLFSVFIIWRTDLWAQPCDITTIASQETITCGNCTTLSAFGYGAGNIAFQEDFNSGSPVGWQFTQAVTIANNTCGVPSPDGSPFMWMGDASVNPRSMETVPFDLSQGGVICFEMRYSIQAGASPCEGPDLSNEGVYVQYSTDNGATWNTIQYWDPNGGNDPQLTNWNEYCVTIPAAAQTANTMIRWYQDDVSGAEYDHWGIDNVLITLNDPNFEISWVHDGYSYGLGQSGGENPNQVCPTTTTSYEAIITDGVETCNSTITIVVEDPVLIVDAGEDTTFCPGECIDLDAEAKVIVSPAGIKEFCDATIQEITGAFGMVSNSIEINVTGLNLATVTSDYITSVCITGLQFFGQNIFPPSTVDLSSFDISLSCPSGQSVQLVTSGDLSGQNLSSLGQETCFTLLATQPISNGTNPYDGDFLPTNGNSLNDLVGCSTEGNWTLTVNTDANIGFGFFNGWCITFDDPEISYEADFAWTPVTDMTNETTLTPTVCPTTTTTYTLEASDANGCISTSDQITISPSSDCCDLVIDDIQITPASCGANDGEITIQTSGATTGLIFSIDGGTTFQPSNVFSNLPAGNYAIVVTDDNNCDVSDNVTISNNGAPVIDDIQITGSNSCTASNGSISVTVSGGTPPYQYSLDGGTTTQPGANFTGLSSGNYTVTVIDDSGCEVSSSVITIPGSGGAITADTDTQPNSACLSCNYDGPSIMINELMISPSSGDGSISGEGGSGNGRGEWIELYNPNWCDSVDISCYYLGNSAPGSIGGTNSGGYVIPQGTIVPPLGFALIRGANASPVPSQLLVENGGNVVELIVPYNITDPGVCVGTGTQRLWFPNAGGWFAFYDAQGVPQDAVRWGMGNTTDLDGTPCVPQSNCSFSGTLDSYNTIPDANKNHVSTLDAGSHIGQSIRRIPDGGTWDGAGAPSLATCNDPSNCLAETGISFCNGTATVTPQTGTAPFSYQWDDPASQTSQTALNLCAGNYTVVITDANGCTATFSVTVDEDIFTIEATSIDPICYGTDGSISVTTSPVTGNYQFDWSANTGITDNQTTTADNLGVDTYSVSVTRGGCTRDTSITLTSNGIEAIVITTESTECGFDNGALSVTEVTGGTQPYSYQINSGSFGSSNQFTDLAAGNYTVTVEDAEGCEYTETDILVDPSNGIESITAFSTEATCGFDDGQIIVEQVFGGEAPYSFLLNNTLTSEEGVFTDLSEGEYTLTVEDNNGCILENLFTVHTAASIEEVIVPNVLTPNNDDVNDYWFVTADCVEEFECSILNRWGNLVYQYNDISGFWNGKDLGGNDSSEGVYFYKITLKYYSGNSEDLHGFITLVRK</sequence>
<dbReference type="PANTHER" id="PTHR11841">
    <property type="entry name" value="REELIN"/>
    <property type="match status" value="1"/>
</dbReference>
<evidence type="ECO:0000256" key="11">
    <source>
        <dbReference type="ARBA" id="ARBA00022889"/>
    </source>
</evidence>
<dbReference type="Proteomes" id="UP001501126">
    <property type="component" value="Unassembled WGS sequence"/>
</dbReference>
<evidence type="ECO:0000256" key="9">
    <source>
        <dbReference type="ARBA" id="ARBA00022833"/>
    </source>
</evidence>
<comment type="caution">
    <text evidence="12">The sequence shown here is derived from an EMBL/GenBank/DDBJ whole genome shotgun (WGS) entry which is preliminary data.</text>
</comment>
<dbReference type="Gene3D" id="2.60.40.740">
    <property type="match status" value="4"/>
</dbReference>
<reference evidence="12 13" key="1">
    <citation type="journal article" date="2019" name="Int. J. Syst. Evol. Microbiol.">
        <title>The Global Catalogue of Microorganisms (GCM) 10K type strain sequencing project: providing services to taxonomists for standard genome sequencing and annotation.</title>
        <authorList>
            <consortium name="The Broad Institute Genomics Platform"/>
            <consortium name="The Broad Institute Genome Sequencing Center for Infectious Disease"/>
            <person name="Wu L."/>
            <person name="Ma J."/>
        </authorList>
    </citation>
    <scope>NUCLEOTIDE SEQUENCE [LARGE SCALE GENOMIC DNA]</scope>
    <source>
        <strain evidence="12 13">JCM 16083</strain>
    </source>
</reference>
<dbReference type="EMBL" id="BAAAFH010000022">
    <property type="protein sequence ID" value="GAA0876338.1"/>
    <property type="molecule type" value="Genomic_DNA"/>
</dbReference>
<evidence type="ECO:0000256" key="6">
    <source>
        <dbReference type="ARBA" id="ARBA00022723"/>
    </source>
</evidence>
<dbReference type="NCBIfam" id="TIGR04131">
    <property type="entry name" value="Bac_Flav_CTERM"/>
    <property type="match status" value="1"/>
</dbReference>
<evidence type="ECO:0000256" key="5">
    <source>
        <dbReference type="ARBA" id="ARBA00022670"/>
    </source>
</evidence>
<protein>
    <recommendedName>
        <fullName evidence="14">P/Homo B domain-containing protein</fullName>
    </recommendedName>
</protein>
<organism evidence="12 13">
    <name type="scientific">Wandonia haliotis</name>
    <dbReference type="NCBI Taxonomy" id="574963"/>
    <lineage>
        <taxon>Bacteria</taxon>
        <taxon>Pseudomonadati</taxon>
        <taxon>Bacteroidota</taxon>
        <taxon>Flavobacteriia</taxon>
        <taxon>Flavobacteriales</taxon>
        <taxon>Crocinitomicaceae</taxon>
        <taxon>Wandonia</taxon>
    </lineage>
</organism>
<dbReference type="SUPFAM" id="SSF50939">
    <property type="entry name" value="Sialidases"/>
    <property type="match status" value="1"/>
</dbReference>
<keyword evidence="9" id="KW-0862">Zinc</keyword>
<keyword evidence="11" id="KW-0130">Cell adhesion</keyword>
<name>A0ABN1MSM9_9FLAO</name>
<gene>
    <name evidence="12" type="ORF">GCM10009118_27480</name>
</gene>
<proteinExistence type="predicted"/>
<keyword evidence="2" id="KW-0217">Developmental protein</keyword>
<keyword evidence="8" id="KW-0720">Serine protease</keyword>
<dbReference type="InterPro" id="IPR036278">
    <property type="entry name" value="Sialidase_sf"/>
</dbReference>
<dbReference type="Gene3D" id="2.60.120.260">
    <property type="entry name" value="Galactose-binding domain-like"/>
    <property type="match status" value="1"/>
</dbReference>
<evidence type="ECO:0000256" key="2">
    <source>
        <dbReference type="ARBA" id="ARBA00022473"/>
    </source>
</evidence>
<dbReference type="RefSeq" id="WP_343788950.1">
    <property type="nucleotide sequence ID" value="NZ_BAAAFH010000022.1"/>
</dbReference>
<evidence type="ECO:0000313" key="12">
    <source>
        <dbReference type="EMBL" id="GAA0876338.1"/>
    </source>
</evidence>
<dbReference type="InterPro" id="IPR025667">
    <property type="entry name" value="SprB_repeat"/>
</dbReference>
<dbReference type="Pfam" id="PF13573">
    <property type="entry name" value="SprB"/>
    <property type="match status" value="4"/>
</dbReference>
<evidence type="ECO:0000256" key="7">
    <source>
        <dbReference type="ARBA" id="ARBA00022801"/>
    </source>
</evidence>
<evidence type="ECO:0000256" key="1">
    <source>
        <dbReference type="ARBA" id="ARBA00004498"/>
    </source>
</evidence>
<keyword evidence="13" id="KW-1185">Reference proteome</keyword>
<evidence type="ECO:0000313" key="13">
    <source>
        <dbReference type="Proteomes" id="UP001501126"/>
    </source>
</evidence>
<evidence type="ECO:0000256" key="3">
    <source>
        <dbReference type="ARBA" id="ARBA00022525"/>
    </source>
</evidence>
<keyword evidence="4" id="KW-0272">Extracellular matrix</keyword>
<dbReference type="InterPro" id="IPR049419">
    <property type="entry name" value="Reelin_subrepeat-B"/>
</dbReference>
<dbReference type="InterPro" id="IPR034968">
    <property type="entry name" value="Reelin"/>
</dbReference>